<dbReference type="RefSeq" id="WP_019193920.1">
    <property type="nucleotide sequence ID" value="NZ_LT629765.1"/>
</dbReference>
<dbReference type="Proteomes" id="UP000182237">
    <property type="component" value="Chromosome I"/>
</dbReference>
<feature type="compositionally biased region" description="Basic and acidic residues" evidence="1">
    <location>
        <begin position="1"/>
        <end position="13"/>
    </location>
</feature>
<reference evidence="4 5" key="1">
    <citation type="submission" date="2016-10" db="EMBL/GenBank/DDBJ databases">
        <authorList>
            <person name="de Groot N.N."/>
        </authorList>
    </citation>
    <scope>NUCLEOTIDE SEQUENCE [LARGE SCALE GENOMIC DNA]</scope>
    <source>
        <strain evidence="4 5">DSM 45434</strain>
    </source>
</reference>
<dbReference type="Pfam" id="PF10099">
    <property type="entry name" value="RskA_C"/>
    <property type="match status" value="1"/>
</dbReference>
<sequence length="204" mass="21387">MEEHERRQLDDAMLHAPTPITPPEDMKAAIFERIRDTPQPASMDSARRRRGVATRAAAVAASVVLLAGGGFVVTQRLVPPASDSVADGPDGAAQMHAIMEAPDLRTADARAMGARLSIVVSTDMGKGGAMVDGQPELGDGMGAQVWAVMADGSTKSAGVIGQEPHEDVWMPLPGETMSVMITEEPAAGMPQPTGRVLATVDVRR</sequence>
<keyword evidence="2" id="KW-0812">Transmembrane</keyword>
<evidence type="ECO:0000259" key="3">
    <source>
        <dbReference type="Pfam" id="PF10099"/>
    </source>
</evidence>
<dbReference type="STRING" id="1203190.GCA_000312345_01085"/>
<evidence type="ECO:0000256" key="1">
    <source>
        <dbReference type="SAM" id="MobiDB-lite"/>
    </source>
</evidence>
<evidence type="ECO:0000256" key="2">
    <source>
        <dbReference type="SAM" id="Phobius"/>
    </source>
</evidence>
<name>A0A1H1SVI8_9CORY</name>
<dbReference type="InterPro" id="IPR051474">
    <property type="entry name" value="Anti-sigma-K/W_factor"/>
</dbReference>
<dbReference type="eggNOG" id="COG5343">
    <property type="taxonomic scope" value="Bacteria"/>
</dbReference>
<proteinExistence type="predicted"/>
<keyword evidence="2" id="KW-1133">Transmembrane helix</keyword>
<dbReference type="AlphaFoldDB" id="A0A1H1SVI8"/>
<evidence type="ECO:0000313" key="5">
    <source>
        <dbReference type="Proteomes" id="UP000182237"/>
    </source>
</evidence>
<dbReference type="GO" id="GO:0005886">
    <property type="term" value="C:plasma membrane"/>
    <property type="evidence" value="ECO:0007669"/>
    <property type="project" value="InterPro"/>
</dbReference>
<keyword evidence="5" id="KW-1185">Reference proteome</keyword>
<dbReference type="PANTHER" id="PTHR37461:SF1">
    <property type="entry name" value="ANTI-SIGMA-K FACTOR RSKA"/>
    <property type="match status" value="1"/>
</dbReference>
<protein>
    <submittedName>
        <fullName evidence="4">Anti-sigma-K factor rskA</fullName>
    </submittedName>
</protein>
<gene>
    <name evidence="4" type="ORF">SAMN04488539_1834</name>
</gene>
<accession>A0A1H1SVI8</accession>
<feature type="region of interest" description="Disordered" evidence="1">
    <location>
        <begin position="1"/>
        <end position="23"/>
    </location>
</feature>
<keyword evidence="2" id="KW-0472">Membrane</keyword>
<dbReference type="EMBL" id="LT629765">
    <property type="protein sequence ID" value="SDS52000.1"/>
    <property type="molecule type" value="Genomic_DNA"/>
</dbReference>
<feature type="domain" description="Anti-sigma K factor RskA C-terminal" evidence="3">
    <location>
        <begin position="56"/>
        <end position="195"/>
    </location>
</feature>
<dbReference type="GO" id="GO:0006417">
    <property type="term" value="P:regulation of translation"/>
    <property type="evidence" value="ECO:0007669"/>
    <property type="project" value="TreeGrafter"/>
</dbReference>
<dbReference type="OrthoDB" id="4421416at2"/>
<feature type="transmembrane region" description="Helical" evidence="2">
    <location>
        <begin position="52"/>
        <end position="73"/>
    </location>
</feature>
<evidence type="ECO:0000313" key="4">
    <source>
        <dbReference type="EMBL" id="SDS52000.1"/>
    </source>
</evidence>
<dbReference type="InterPro" id="IPR018764">
    <property type="entry name" value="RskA_C"/>
</dbReference>
<dbReference type="GO" id="GO:0016989">
    <property type="term" value="F:sigma factor antagonist activity"/>
    <property type="evidence" value="ECO:0007669"/>
    <property type="project" value="TreeGrafter"/>
</dbReference>
<dbReference type="PANTHER" id="PTHR37461">
    <property type="entry name" value="ANTI-SIGMA-K FACTOR RSKA"/>
    <property type="match status" value="1"/>
</dbReference>
<organism evidence="4 5">
    <name type="scientific">Corynebacterium timonense</name>
    <dbReference type="NCBI Taxonomy" id="441500"/>
    <lineage>
        <taxon>Bacteria</taxon>
        <taxon>Bacillati</taxon>
        <taxon>Actinomycetota</taxon>
        <taxon>Actinomycetes</taxon>
        <taxon>Mycobacteriales</taxon>
        <taxon>Corynebacteriaceae</taxon>
        <taxon>Corynebacterium</taxon>
    </lineage>
</organism>